<keyword evidence="3" id="KW-1185">Reference proteome</keyword>
<dbReference type="Proteomes" id="UP000070433">
    <property type="component" value="Chromosome"/>
</dbReference>
<dbReference type="AlphaFoldDB" id="A0A127JR49"/>
<accession>A0A127JR49</accession>
<gene>
    <name evidence="2" type="ORF">UC35_05445</name>
</gene>
<evidence type="ECO:0008006" key="4">
    <source>
        <dbReference type="Google" id="ProtNLM"/>
    </source>
</evidence>
<dbReference type="RefSeq" id="WP_061496947.1">
    <property type="nucleotide sequence ID" value="NZ_CP010951.1"/>
</dbReference>
<dbReference type="PROSITE" id="PS51257">
    <property type="entry name" value="PROKAR_LIPOPROTEIN"/>
    <property type="match status" value="1"/>
</dbReference>
<feature type="signal peptide" evidence="1">
    <location>
        <begin position="1"/>
        <end position="29"/>
    </location>
</feature>
<organism evidence="2 3">
    <name type="scientific">Ramlibacter tataouinensis</name>
    <dbReference type="NCBI Taxonomy" id="94132"/>
    <lineage>
        <taxon>Bacteria</taxon>
        <taxon>Pseudomonadati</taxon>
        <taxon>Pseudomonadota</taxon>
        <taxon>Betaproteobacteria</taxon>
        <taxon>Burkholderiales</taxon>
        <taxon>Comamonadaceae</taxon>
        <taxon>Ramlibacter</taxon>
    </lineage>
</organism>
<dbReference type="EMBL" id="CP010951">
    <property type="protein sequence ID" value="AMO22447.1"/>
    <property type="molecule type" value="Genomic_DNA"/>
</dbReference>
<evidence type="ECO:0000313" key="3">
    <source>
        <dbReference type="Proteomes" id="UP000070433"/>
    </source>
</evidence>
<protein>
    <recommendedName>
        <fullName evidence="4">Lipoprotein</fullName>
    </recommendedName>
</protein>
<evidence type="ECO:0000256" key="1">
    <source>
        <dbReference type="SAM" id="SignalP"/>
    </source>
</evidence>
<evidence type="ECO:0000313" key="2">
    <source>
        <dbReference type="EMBL" id="AMO22447.1"/>
    </source>
</evidence>
<proteinExistence type="predicted"/>
<reference evidence="2 3" key="1">
    <citation type="journal article" date="2014" name="Int. J. Syst. Evol. Microbiol.">
        <title>Ramlibacter solisilvae sp. nov., isolated from forest soil, and emended description of the genus Ramlibacter.</title>
        <authorList>
            <person name="Lee H.J."/>
            <person name="Lee S.H."/>
            <person name="Lee S.S."/>
            <person name="Lee J.S."/>
            <person name="Kim Y."/>
            <person name="Kim S.C."/>
            <person name="Jeon C.O."/>
        </authorList>
    </citation>
    <scope>NUCLEOTIDE SEQUENCE [LARGE SCALE GENOMIC DNA]</scope>
    <source>
        <strain evidence="2 3">5-10</strain>
    </source>
</reference>
<feature type="chain" id="PRO_5007449608" description="Lipoprotein" evidence="1">
    <location>
        <begin position="30"/>
        <end position="78"/>
    </location>
</feature>
<sequence length="78" mass="8114">MNRHMLAAIAAAATAILTAGCSTSSTSMGASPSSGPSDDGMCQVFRSYARDRGITPNLQEECARQLGVDGCRKCLSMQ</sequence>
<name>A0A127JR49_9BURK</name>
<keyword evidence="1" id="KW-0732">Signal</keyword>